<keyword evidence="7" id="KW-1185">Reference proteome</keyword>
<proteinExistence type="inferred from homology"/>
<gene>
    <name evidence="6" type="ORF">BACCAP_04536</name>
</gene>
<dbReference type="AlphaFoldDB" id="A6P207"/>
<organism evidence="6 7">
    <name type="scientific">Pseudoflavonifractor capillosus ATCC 29799</name>
    <dbReference type="NCBI Taxonomy" id="411467"/>
    <lineage>
        <taxon>Bacteria</taxon>
        <taxon>Bacillati</taxon>
        <taxon>Bacillota</taxon>
        <taxon>Clostridia</taxon>
        <taxon>Eubacteriales</taxon>
        <taxon>Oscillospiraceae</taxon>
        <taxon>Pseudoflavonifractor</taxon>
    </lineage>
</organism>
<dbReference type="PRINTS" id="PR00039">
    <property type="entry name" value="HTHLYSR"/>
</dbReference>
<keyword evidence="4" id="KW-0804">Transcription</keyword>
<name>A6P207_9FIRM</name>
<evidence type="ECO:0000256" key="4">
    <source>
        <dbReference type="ARBA" id="ARBA00023163"/>
    </source>
</evidence>
<sequence length="313" mass="35321">MEEGGIPMELRVLRYFLAVAREENITKAAALLHLTQPTLSRQLMQLEEELGVQLFHRSRYHIVLTDEGMLLRRRAQELVDLADKTAREFAARDKELMGEIAIGAGESRSMTFLSQAIRTFRERYPKVTFRIFSAIADDVKERLDTGLLDMGLLTEPVDVGKYAFCRMQEKDRWGVLVRADSPLAELDAVTPQDLESVPLLVSGRESVQQELASWFGDCWDHLQIAATFNLILNAANMVRCGVGAALGFDLNLAFDDLRFRPLSPAMETGTVLVWKKDQALTPAVEAFHQHIKNEQQLRAGKEEHLLSHHILPG</sequence>
<dbReference type="Gene3D" id="3.40.190.290">
    <property type="match status" value="1"/>
</dbReference>
<dbReference type="CDD" id="cd05466">
    <property type="entry name" value="PBP2_LTTR_substrate"/>
    <property type="match status" value="1"/>
</dbReference>
<evidence type="ECO:0000313" key="7">
    <source>
        <dbReference type="Proteomes" id="UP000003639"/>
    </source>
</evidence>
<dbReference type="GO" id="GO:0003700">
    <property type="term" value="F:DNA-binding transcription factor activity"/>
    <property type="evidence" value="ECO:0007669"/>
    <property type="project" value="InterPro"/>
</dbReference>
<keyword evidence="2" id="KW-0805">Transcription regulation</keyword>
<evidence type="ECO:0000256" key="3">
    <source>
        <dbReference type="ARBA" id="ARBA00023125"/>
    </source>
</evidence>
<dbReference type="InterPro" id="IPR000847">
    <property type="entry name" value="LysR_HTH_N"/>
</dbReference>
<protein>
    <submittedName>
        <fullName evidence="6">LysR substrate binding domain protein</fullName>
    </submittedName>
</protein>
<dbReference type="PANTHER" id="PTHR30419:SF8">
    <property type="entry name" value="NITROGEN ASSIMILATION TRANSCRIPTIONAL ACTIVATOR-RELATED"/>
    <property type="match status" value="1"/>
</dbReference>
<keyword evidence="3" id="KW-0238">DNA-binding</keyword>
<dbReference type="EMBL" id="AAXG02000049">
    <property type="protein sequence ID" value="EDM97677.1"/>
    <property type="molecule type" value="Genomic_DNA"/>
</dbReference>
<dbReference type="PANTHER" id="PTHR30419">
    <property type="entry name" value="HTH-TYPE TRANSCRIPTIONAL REGULATOR YBHD"/>
    <property type="match status" value="1"/>
</dbReference>
<evidence type="ECO:0000256" key="1">
    <source>
        <dbReference type="ARBA" id="ARBA00009437"/>
    </source>
</evidence>
<dbReference type="InterPro" id="IPR036390">
    <property type="entry name" value="WH_DNA-bd_sf"/>
</dbReference>
<dbReference type="Gene3D" id="1.10.10.10">
    <property type="entry name" value="Winged helix-like DNA-binding domain superfamily/Winged helix DNA-binding domain"/>
    <property type="match status" value="1"/>
</dbReference>
<comment type="caution">
    <text evidence="6">The sequence shown here is derived from an EMBL/GenBank/DDBJ whole genome shotgun (WGS) entry which is preliminary data.</text>
</comment>
<dbReference type="InterPro" id="IPR050950">
    <property type="entry name" value="HTH-type_LysR_regulators"/>
</dbReference>
<dbReference type="Proteomes" id="UP000003639">
    <property type="component" value="Unassembled WGS sequence"/>
</dbReference>
<dbReference type="STRING" id="411467.BACCAP_04536"/>
<dbReference type="SUPFAM" id="SSF53850">
    <property type="entry name" value="Periplasmic binding protein-like II"/>
    <property type="match status" value="1"/>
</dbReference>
<dbReference type="Pfam" id="PF03466">
    <property type="entry name" value="LysR_substrate"/>
    <property type="match status" value="1"/>
</dbReference>
<dbReference type="eggNOG" id="COG0583">
    <property type="taxonomic scope" value="Bacteria"/>
</dbReference>
<evidence type="ECO:0000313" key="6">
    <source>
        <dbReference type="EMBL" id="EDM97677.1"/>
    </source>
</evidence>
<dbReference type="GO" id="GO:0003677">
    <property type="term" value="F:DNA binding"/>
    <property type="evidence" value="ECO:0007669"/>
    <property type="project" value="UniProtKB-KW"/>
</dbReference>
<reference evidence="6 7" key="2">
    <citation type="submission" date="2007-06" db="EMBL/GenBank/DDBJ databases">
        <title>Draft genome sequence of Pseudoflavonifractor capillosus ATCC 29799.</title>
        <authorList>
            <person name="Sudarsanam P."/>
            <person name="Ley R."/>
            <person name="Guruge J."/>
            <person name="Turnbaugh P.J."/>
            <person name="Mahowald M."/>
            <person name="Liep D."/>
            <person name="Gordon J."/>
        </authorList>
    </citation>
    <scope>NUCLEOTIDE SEQUENCE [LARGE SCALE GENOMIC DNA]</scope>
    <source>
        <strain evidence="6 7">ATCC 29799</strain>
    </source>
</reference>
<feature type="domain" description="HTH lysR-type" evidence="5">
    <location>
        <begin position="8"/>
        <end position="65"/>
    </location>
</feature>
<dbReference type="GO" id="GO:0005829">
    <property type="term" value="C:cytosol"/>
    <property type="evidence" value="ECO:0007669"/>
    <property type="project" value="TreeGrafter"/>
</dbReference>
<comment type="similarity">
    <text evidence="1">Belongs to the LysR transcriptional regulatory family.</text>
</comment>
<accession>A6P207</accession>
<evidence type="ECO:0000256" key="2">
    <source>
        <dbReference type="ARBA" id="ARBA00023015"/>
    </source>
</evidence>
<dbReference type="FunFam" id="1.10.10.10:FF:000001">
    <property type="entry name" value="LysR family transcriptional regulator"/>
    <property type="match status" value="1"/>
</dbReference>
<dbReference type="InterPro" id="IPR036388">
    <property type="entry name" value="WH-like_DNA-bd_sf"/>
</dbReference>
<dbReference type="InterPro" id="IPR005119">
    <property type="entry name" value="LysR_subst-bd"/>
</dbReference>
<dbReference type="PROSITE" id="PS50931">
    <property type="entry name" value="HTH_LYSR"/>
    <property type="match status" value="1"/>
</dbReference>
<reference evidence="6 7" key="1">
    <citation type="submission" date="2007-04" db="EMBL/GenBank/DDBJ databases">
        <authorList>
            <person name="Fulton L."/>
            <person name="Clifton S."/>
            <person name="Fulton B."/>
            <person name="Xu J."/>
            <person name="Minx P."/>
            <person name="Pepin K.H."/>
            <person name="Johnson M."/>
            <person name="Thiruvilangam P."/>
            <person name="Bhonagiri V."/>
            <person name="Nash W.E."/>
            <person name="Mardis E.R."/>
            <person name="Wilson R.K."/>
        </authorList>
    </citation>
    <scope>NUCLEOTIDE SEQUENCE [LARGE SCALE GENOMIC DNA]</scope>
    <source>
        <strain evidence="6 7">ATCC 29799</strain>
    </source>
</reference>
<dbReference type="Pfam" id="PF00126">
    <property type="entry name" value="HTH_1"/>
    <property type="match status" value="1"/>
</dbReference>
<dbReference type="SUPFAM" id="SSF46785">
    <property type="entry name" value="Winged helix' DNA-binding domain"/>
    <property type="match status" value="1"/>
</dbReference>
<evidence type="ECO:0000259" key="5">
    <source>
        <dbReference type="PROSITE" id="PS50931"/>
    </source>
</evidence>